<dbReference type="Pfam" id="PF01381">
    <property type="entry name" value="HTH_3"/>
    <property type="match status" value="1"/>
</dbReference>
<reference evidence="2 3" key="1">
    <citation type="submission" date="2007-03" db="EMBL/GenBank/DDBJ databases">
        <authorList>
            <person name="Fulton L."/>
            <person name="Clifton S."/>
            <person name="Fulton B."/>
            <person name="Xu J."/>
            <person name="Minx P."/>
            <person name="Pepin K.H."/>
            <person name="Johnson M."/>
            <person name="Thiruvilangam P."/>
            <person name="Bhonagiri V."/>
            <person name="Nash W.E."/>
            <person name="Mardis E.R."/>
            <person name="Wilson R.K."/>
        </authorList>
    </citation>
    <scope>NUCLEOTIDE SEQUENCE [LARGE SCALE GENOMIC DNA]</scope>
    <source>
        <strain evidence="2 3">ATCC 29174</strain>
    </source>
</reference>
<evidence type="ECO:0000259" key="1">
    <source>
        <dbReference type="PROSITE" id="PS50943"/>
    </source>
</evidence>
<dbReference type="GO" id="GO:0003677">
    <property type="term" value="F:DNA binding"/>
    <property type="evidence" value="ECO:0007669"/>
    <property type="project" value="UniProtKB-KW"/>
</dbReference>
<reference evidence="2 3" key="2">
    <citation type="submission" date="2007-04" db="EMBL/GenBank/DDBJ databases">
        <title>Draft genome sequence of Ruminococcus obeum (ATCC 29174).</title>
        <authorList>
            <person name="Sudarsanam P."/>
            <person name="Ley R."/>
            <person name="Guruge J."/>
            <person name="Turnbaugh P.J."/>
            <person name="Mahowald M."/>
            <person name="Liep D."/>
            <person name="Gordon J."/>
        </authorList>
    </citation>
    <scope>NUCLEOTIDE SEQUENCE [LARGE SCALE GENOMIC DNA]</scope>
    <source>
        <strain evidence="2 3">ATCC 29174</strain>
    </source>
</reference>
<dbReference type="EMBL" id="AAVO02000026">
    <property type="protein sequence ID" value="EDM85635.1"/>
    <property type="molecule type" value="Genomic_DNA"/>
</dbReference>
<evidence type="ECO:0000313" key="3">
    <source>
        <dbReference type="Proteomes" id="UP000006002"/>
    </source>
</evidence>
<dbReference type="PROSITE" id="PS50943">
    <property type="entry name" value="HTH_CROC1"/>
    <property type="match status" value="1"/>
</dbReference>
<comment type="caution">
    <text evidence="2">The sequence shown here is derived from an EMBL/GenBank/DDBJ whole genome shotgun (WGS) entry which is preliminary data.</text>
</comment>
<dbReference type="SMART" id="SM00530">
    <property type="entry name" value="HTH_XRE"/>
    <property type="match status" value="1"/>
</dbReference>
<dbReference type="HOGENOM" id="CLU_066192_38_1_9"/>
<dbReference type="AlphaFoldDB" id="A5ZXN1"/>
<keyword evidence="2" id="KW-0238">DNA-binding</keyword>
<proteinExistence type="predicted"/>
<sequence length="84" mass="10014">MTFMEQKLKCDVYIGKNLRRLREKFGLSQEKLCAELQCRNCDIGRSTYAKYENGELNIRISVLMELKKIYNCSYDEFFDDLDSH</sequence>
<dbReference type="SUPFAM" id="SSF47413">
    <property type="entry name" value="lambda repressor-like DNA-binding domains"/>
    <property type="match status" value="1"/>
</dbReference>
<dbReference type="InterPro" id="IPR001387">
    <property type="entry name" value="Cro/C1-type_HTH"/>
</dbReference>
<gene>
    <name evidence="2" type="ORF">RUMOBE_03786</name>
</gene>
<protein>
    <submittedName>
        <fullName evidence="2">DNA-binding helix-turn-helix protein</fullName>
    </submittedName>
</protein>
<evidence type="ECO:0000313" key="2">
    <source>
        <dbReference type="EMBL" id="EDM85635.1"/>
    </source>
</evidence>
<feature type="domain" description="HTH cro/C1-type" evidence="1">
    <location>
        <begin position="18"/>
        <end position="77"/>
    </location>
</feature>
<dbReference type="CDD" id="cd00093">
    <property type="entry name" value="HTH_XRE"/>
    <property type="match status" value="1"/>
</dbReference>
<dbReference type="eggNOG" id="COG1396">
    <property type="taxonomic scope" value="Bacteria"/>
</dbReference>
<name>A5ZXN1_9FIRM</name>
<dbReference type="Gene3D" id="1.10.260.40">
    <property type="entry name" value="lambda repressor-like DNA-binding domains"/>
    <property type="match status" value="1"/>
</dbReference>
<dbReference type="Proteomes" id="UP000006002">
    <property type="component" value="Unassembled WGS sequence"/>
</dbReference>
<accession>A5ZXN1</accession>
<organism evidence="2 3">
    <name type="scientific">Blautia obeum ATCC 29174</name>
    <dbReference type="NCBI Taxonomy" id="411459"/>
    <lineage>
        <taxon>Bacteria</taxon>
        <taxon>Bacillati</taxon>
        <taxon>Bacillota</taxon>
        <taxon>Clostridia</taxon>
        <taxon>Lachnospirales</taxon>
        <taxon>Lachnospiraceae</taxon>
        <taxon>Blautia</taxon>
    </lineage>
</organism>
<dbReference type="InterPro" id="IPR010982">
    <property type="entry name" value="Lambda_DNA-bd_dom_sf"/>
</dbReference>